<evidence type="ECO:0000313" key="11">
    <source>
        <dbReference type="Proteomes" id="UP000283374"/>
    </source>
</evidence>
<keyword evidence="3" id="KW-0808">Transferase</keyword>
<evidence type="ECO:0000256" key="8">
    <source>
        <dbReference type="SAM" id="MobiDB-lite"/>
    </source>
</evidence>
<dbReference type="InterPro" id="IPR011009">
    <property type="entry name" value="Kinase-like_dom_sf"/>
</dbReference>
<keyword evidence="11" id="KW-1185">Reference proteome</keyword>
<dbReference type="SMART" id="SM00220">
    <property type="entry name" value="S_TKc"/>
    <property type="match status" value="1"/>
</dbReference>
<dbReference type="InterPro" id="IPR000719">
    <property type="entry name" value="Prot_kinase_dom"/>
</dbReference>
<dbReference type="AlphaFoldDB" id="A0A413RJ19"/>
<organism evidence="10 11">
    <name type="scientific">Cellulomonas rhizosphaerae</name>
    <dbReference type="NCBI Taxonomy" id="2293719"/>
    <lineage>
        <taxon>Bacteria</taxon>
        <taxon>Bacillati</taxon>
        <taxon>Actinomycetota</taxon>
        <taxon>Actinomycetes</taxon>
        <taxon>Micrococcales</taxon>
        <taxon>Cellulomonadaceae</taxon>
        <taxon>Cellulomonas</taxon>
    </lineage>
</organism>
<evidence type="ECO:0000259" key="9">
    <source>
        <dbReference type="PROSITE" id="PS50011"/>
    </source>
</evidence>
<proteinExistence type="predicted"/>
<dbReference type="Proteomes" id="UP000283374">
    <property type="component" value="Unassembled WGS sequence"/>
</dbReference>
<keyword evidence="2 10" id="KW-0723">Serine/threonine-protein kinase</keyword>
<dbReference type="EMBL" id="QWKP01000213">
    <property type="protein sequence ID" value="RHA38503.1"/>
    <property type="molecule type" value="Genomic_DNA"/>
</dbReference>
<feature type="binding site" evidence="7">
    <location>
        <position position="28"/>
    </location>
    <ligand>
        <name>ATP</name>
        <dbReference type="ChEBI" id="CHEBI:30616"/>
    </ligand>
</feature>
<dbReference type="OrthoDB" id="9762169at2"/>
<dbReference type="PANTHER" id="PTHR43289">
    <property type="entry name" value="MITOGEN-ACTIVATED PROTEIN KINASE KINASE KINASE 20-RELATED"/>
    <property type="match status" value="1"/>
</dbReference>
<dbReference type="CDD" id="cd14014">
    <property type="entry name" value="STKc_PknB_like"/>
    <property type="match status" value="1"/>
</dbReference>
<dbReference type="Gene3D" id="1.10.510.10">
    <property type="entry name" value="Transferase(Phosphotransferase) domain 1"/>
    <property type="match status" value="1"/>
</dbReference>
<protein>
    <recommendedName>
        <fullName evidence="1">non-specific serine/threonine protein kinase</fullName>
        <ecNumber evidence="1">2.7.11.1</ecNumber>
    </recommendedName>
</protein>
<dbReference type="GO" id="GO:0004674">
    <property type="term" value="F:protein serine/threonine kinase activity"/>
    <property type="evidence" value="ECO:0007669"/>
    <property type="project" value="UniProtKB-KW"/>
</dbReference>
<keyword evidence="5 10" id="KW-0418">Kinase</keyword>
<dbReference type="GO" id="GO:0005524">
    <property type="term" value="F:ATP binding"/>
    <property type="evidence" value="ECO:0007669"/>
    <property type="project" value="UniProtKB-UniRule"/>
</dbReference>
<evidence type="ECO:0000256" key="6">
    <source>
        <dbReference type="ARBA" id="ARBA00022840"/>
    </source>
</evidence>
<evidence type="ECO:0000256" key="1">
    <source>
        <dbReference type="ARBA" id="ARBA00012513"/>
    </source>
</evidence>
<keyword evidence="4 7" id="KW-0547">Nucleotide-binding</keyword>
<feature type="region of interest" description="Disordered" evidence="8">
    <location>
        <begin position="162"/>
        <end position="181"/>
    </location>
</feature>
<reference evidence="10 11" key="1">
    <citation type="submission" date="2018-08" db="EMBL/GenBank/DDBJ databases">
        <title>Cellulomonas rhizosphaerae sp. nov., a novel actinomycete isolated from soil.</title>
        <authorList>
            <person name="Tian Y."/>
        </authorList>
    </citation>
    <scope>NUCLEOTIDE SEQUENCE [LARGE SCALE GENOMIC DNA]</scope>
    <source>
        <strain evidence="10 11">NEAU-TCZ24</strain>
    </source>
</reference>
<evidence type="ECO:0000256" key="7">
    <source>
        <dbReference type="PROSITE-ProRule" id="PRU10141"/>
    </source>
</evidence>
<dbReference type="PROSITE" id="PS00108">
    <property type="entry name" value="PROTEIN_KINASE_ST"/>
    <property type="match status" value="1"/>
</dbReference>
<gene>
    <name evidence="10" type="ORF">D1825_13855</name>
</gene>
<dbReference type="EC" id="2.7.11.1" evidence="1"/>
<dbReference type="PROSITE" id="PS00107">
    <property type="entry name" value="PROTEIN_KINASE_ATP"/>
    <property type="match status" value="1"/>
</dbReference>
<evidence type="ECO:0000256" key="4">
    <source>
        <dbReference type="ARBA" id="ARBA00022741"/>
    </source>
</evidence>
<dbReference type="InterPro" id="IPR008271">
    <property type="entry name" value="Ser/Thr_kinase_AS"/>
</dbReference>
<dbReference type="RefSeq" id="WP_118768001.1">
    <property type="nucleotide sequence ID" value="NZ_QWKP01000213.1"/>
</dbReference>
<keyword evidence="6 7" id="KW-0067">ATP-binding</keyword>
<evidence type="ECO:0000313" key="10">
    <source>
        <dbReference type="EMBL" id="RHA38503.1"/>
    </source>
</evidence>
<dbReference type="Pfam" id="PF00069">
    <property type="entry name" value="Pkinase"/>
    <property type="match status" value="1"/>
</dbReference>
<evidence type="ECO:0000256" key="2">
    <source>
        <dbReference type="ARBA" id="ARBA00022527"/>
    </source>
</evidence>
<accession>A0A413RJ19</accession>
<dbReference type="PROSITE" id="PS50011">
    <property type="entry name" value="PROTEIN_KINASE_DOM"/>
    <property type="match status" value="1"/>
</dbReference>
<dbReference type="PANTHER" id="PTHR43289:SF6">
    <property type="entry name" value="SERINE_THREONINE-PROTEIN KINASE NEKL-3"/>
    <property type="match status" value="1"/>
</dbReference>
<sequence>MTSRLGSGGSGEVFRAIDLRLGRPVALKVFTLDDASPQDVRQYAQEARVLAGLRHPGLVALFDVGADQDPTLGPVAYLAMELIEGTTLRDTIAGGPLPPGITAEVGHQLAVALAHAHAAGVVHRDVKPSNVLVAEPDGAPVVMDQPVLTVVLADFGIASTRTRSGPANRGPSVSSGTASYHSPEQALGQVVGPASDVYSLGLVLLECRTGSRTYPGAPLASSLARLLGPVPVPADLGRDWVRLITAMTAADAADRPPLTAVAAELRALRG</sequence>
<name>A0A413RJ19_9CELL</name>
<evidence type="ECO:0000256" key="5">
    <source>
        <dbReference type="ARBA" id="ARBA00022777"/>
    </source>
</evidence>
<comment type="caution">
    <text evidence="10">The sequence shown here is derived from an EMBL/GenBank/DDBJ whole genome shotgun (WGS) entry which is preliminary data.</text>
</comment>
<dbReference type="Gene3D" id="3.30.200.20">
    <property type="entry name" value="Phosphorylase Kinase, domain 1"/>
    <property type="match status" value="1"/>
</dbReference>
<evidence type="ECO:0000256" key="3">
    <source>
        <dbReference type="ARBA" id="ARBA00022679"/>
    </source>
</evidence>
<feature type="domain" description="Protein kinase" evidence="9">
    <location>
        <begin position="1"/>
        <end position="268"/>
    </location>
</feature>
<dbReference type="SUPFAM" id="SSF56112">
    <property type="entry name" value="Protein kinase-like (PK-like)"/>
    <property type="match status" value="1"/>
</dbReference>
<dbReference type="InterPro" id="IPR017441">
    <property type="entry name" value="Protein_kinase_ATP_BS"/>
</dbReference>